<dbReference type="AlphaFoldDB" id="A0AAD4ANB9"/>
<dbReference type="SMART" id="SM00052">
    <property type="entry name" value="EAL"/>
    <property type="match status" value="1"/>
</dbReference>
<dbReference type="Gene3D" id="3.20.20.450">
    <property type="entry name" value="EAL domain"/>
    <property type="match status" value="1"/>
</dbReference>
<dbReference type="Proteomes" id="UP000016487">
    <property type="component" value="Unassembled WGS sequence"/>
</dbReference>
<evidence type="ECO:0000313" key="4">
    <source>
        <dbReference type="Proteomes" id="UP000016487"/>
    </source>
</evidence>
<protein>
    <recommendedName>
        <fullName evidence="2">EAL domain-containing protein</fullName>
    </recommendedName>
</protein>
<keyword evidence="1" id="KW-1133">Transmembrane helix</keyword>
<gene>
    <name evidence="3" type="ORF">PCIT_a1793</name>
</gene>
<dbReference type="PANTHER" id="PTHR33121:SF32">
    <property type="entry name" value="RNASE E SPECIFICITY FACTOR CSRD"/>
    <property type="match status" value="1"/>
</dbReference>
<name>A0AAD4ANB9_9GAMM</name>
<feature type="transmembrane region" description="Helical" evidence="1">
    <location>
        <begin position="12"/>
        <end position="36"/>
    </location>
</feature>
<feature type="domain" description="EAL" evidence="2">
    <location>
        <begin position="302"/>
        <end position="546"/>
    </location>
</feature>
<dbReference type="GO" id="GO:0071111">
    <property type="term" value="F:cyclic-guanylate-specific phosphodiesterase activity"/>
    <property type="evidence" value="ECO:0007669"/>
    <property type="project" value="InterPro"/>
</dbReference>
<evidence type="ECO:0000256" key="1">
    <source>
        <dbReference type="SAM" id="Phobius"/>
    </source>
</evidence>
<dbReference type="PANTHER" id="PTHR33121">
    <property type="entry name" value="CYCLIC DI-GMP PHOSPHODIESTERASE PDEF"/>
    <property type="match status" value="1"/>
</dbReference>
<reference evidence="3" key="2">
    <citation type="submission" date="2015-03" db="EMBL/GenBank/DDBJ databases">
        <title>Genome sequence of Pseudoalteromonas citrea.</title>
        <authorList>
            <person name="Xie B.-B."/>
            <person name="Rong J.-C."/>
            <person name="Qin Q.-L."/>
            <person name="Zhang Y.-Z."/>
        </authorList>
    </citation>
    <scope>NUCLEOTIDE SEQUENCE</scope>
    <source>
        <strain evidence="3">DSM 8771</strain>
    </source>
</reference>
<dbReference type="InterPro" id="IPR050706">
    <property type="entry name" value="Cyclic-di-GMP_PDE-like"/>
</dbReference>
<dbReference type="InterPro" id="IPR035919">
    <property type="entry name" value="EAL_sf"/>
</dbReference>
<dbReference type="PROSITE" id="PS50883">
    <property type="entry name" value="EAL"/>
    <property type="match status" value="1"/>
</dbReference>
<dbReference type="CDD" id="cd01948">
    <property type="entry name" value="EAL"/>
    <property type="match status" value="1"/>
</dbReference>
<comment type="caution">
    <text evidence="3">The sequence shown here is derived from an EMBL/GenBank/DDBJ whole genome shotgun (WGS) entry which is preliminary data.</text>
</comment>
<keyword evidence="1" id="KW-0812">Transmembrane</keyword>
<dbReference type="InterPro" id="IPR001633">
    <property type="entry name" value="EAL_dom"/>
</dbReference>
<dbReference type="SUPFAM" id="SSF141868">
    <property type="entry name" value="EAL domain-like"/>
    <property type="match status" value="1"/>
</dbReference>
<accession>A0AAD4ANB9</accession>
<reference evidence="3" key="1">
    <citation type="journal article" date="2012" name="J. Bacteriol.">
        <title>Genome sequences of type strains of seven species of the marine bacterium Pseudoalteromonas.</title>
        <authorList>
            <person name="Xie B.B."/>
            <person name="Shu Y.L."/>
            <person name="Qin Q.L."/>
            <person name="Rong J.C."/>
            <person name="Zhang X.Y."/>
            <person name="Chen X.L."/>
            <person name="Shi M."/>
            <person name="He H.L."/>
            <person name="Zhou B.C."/>
            <person name="Zhang Y.Z."/>
        </authorList>
    </citation>
    <scope>NUCLEOTIDE SEQUENCE</scope>
    <source>
        <strain evidence="3">DSM 8771</strain>
    </source>
</reference>
<organism evidence="3 4">
    <name type="scientific">Pseudoalteromonas citrea</name>
    <dbReference type="NCBI Taxonomy" id="43655"/>
    <lineage>
        <taxon>Bacteria</taxon>
        <taxon>Pseudomonadati</taxon>
        <taxon>Pseudomonadota</taxon>
        <taxon>Gammaproteobacteria</taxon>
        <taxon>Alteromonadales</taxon>
        <taxon>Pseudoalteromonadaceae</taxon>
        <taxon>Pseudoalteromonas</taxon>
    </lineage>
</organism>
<feature type="transmembrane region" description="Helical" evidence="1">
    <location>
        <begin position="108"/>
        <end position="130"/>
    </location>
</feature>
<dbReference type="RefSeq" id="WP_010361341.1">
    <property type="nucleotide sequence ID" value="NZ_AHBZ03000012.1"/>
</dbReference>
<proteinExistence type="predicted"/>
<keyword evidence="1" id="KW-0472">Membrane</keyword>
<dbReference type="EMBL" id="AHBZ03000012">
    <property type="protein sequence ID" value="KAF7775578.1"/>
    <property type="molecule type" value="Genomic_DNA"/>
</dbReference>
<evidence type="ECO:0000313" key="3">
    <source>
        <dbReference type="EMBL" id="KAF7775578.1"/>
    </source>
</evidence>
<evidence type="ECO:0000259" key="2">
    <source>
        <dbReference type="PROSITE" id="PS50883"/>
    </source>
</evidence>
<sequence length="546" mass="62222">MKQFLEQLNSRVMQLYVVGFSVVTVVVLNLLLLHLLHLKTHQQGIDIVKQIHVLREDTRSTEKVEQIAQQYGFSSASETTSSDGLENEVFSYQGLSLTLSHPSVIKRYSAVLIFFNILFFGFLMFCYRWLLIYRVRPKASYSRNTQICVENNAALPTSIEPRKPDESLFNVFALVKWRYIIDSTIDPQQHFSVLLAKHFADYTKCSVKYLSSGALAVTFEQVPWGDVSRIEKRLHEVVFQALIIMRPDLSRKTVKIGACYYQAKADQTHVYQLARSALAVAMNNVWQHVHMVPLNKTHATTMQSSEDDFIAYIQKGQFVLFFQPLFCFKQQDIKQSEALLRVRHNQLGLISAKQFIPQIHSQSHLNTLDKTVVAHTLRVLKKEADHTKVSINLHHVNWCDDTFVSWLVCEIQGSGVASRVQFEVSAYDYYHHHRSLLQAFSALAKLGSGVLLDQVTDVLPAKTLRAIPAMEAVKLAFELVHHIDTNQSQQKSVRQIVHQAERIGIPVYAVGVETQAELNCLQQLGVQGAQGYYFAELLQQIELVGY</sequence>
<dbReference type="Pfam" id="PF00563">
    <property type="entry name" value="EAL"/>
    <property type="match status" value="1"/>
</dbReference>